<feature type="compositionally biased region" description="Polar residues" evidence="4">
    <location>
        <begin position="770"/>
        <end position="788"/>
    </location>
</feature>
<feature type="repeat" description="RCC1" evidence="3">
    <location>
        <begin position="108"/>
        <end position="163"/>
    </location>
</feature>
<dbReference type="PRINTS" id="PR00633">
    <property type="entry name" value="RCCNDNSATION"/>
</dbReference>
<dbReference type="Pfam" id="PF25390">
    <property type="entry name" value="WD40_RLD"/>
    <property type="match status" value="1"/>
</dbReference>
<comment type="caution">
    <text evidence="6">The sequence shown here is derived from an EMBL/GenBank/DDBJ whole genome shotgun (WGS) entry which is preliminary data.</text>
</comment>
<dbReference type="EMBL" id="CAJOBQ010002509">
    <property type="protein sequence ID" value="CAF4564309.1"/>
    <property type="molecule type" value="Genomic_DNA"/>
</dbReference>
<reference evidence="6" key="1">
    <citation type="submission" date="2021-02" db="EMBL/GenBank/DDBJ databases">
        <authorList>
            <person name="Nowell W R."/>
        </authorList>
    </citation>
    <scope>NUCLEOTIDE SEQUENCE</scope>
</reference>
<dbReference type="InterPro" id="IPR058923">
    <property type="entry name" value="RCC1-like_dom"/>
</dbReference>
<proteinExistence type="predicted"/>
<feature type="compositionally biased region" description="Acidic residues" evidence="4">
    <location>
        <begin position="682"/>
        <end position="705"/>
    </location>
</feature>
<evidence type="ECO:0000313" key="7">
    <source>
        <dbReference type="Proteomes" id="UP000663862"/>
    </source>
</evidence>
<protein>
    <recommendedName>
        <fullName evidence="5">RCC1-like domain-containing protein</fullName>
    </recommendedName>
</protein>
<feature type="compositionally biased region" description="Basic and acidic residues" evidence="4">
    <location>
        <begin position="622"/>
        <end position="654"/>
    </location>
</feature>
<feature type="compositionally biased region" description="Polar residues" evidence="4">
    <location>
        <begin position="572"/>
        <end position="596"/>
    </location>
</feature>
<organism evidence="6 7">
    <name type="scientific">Rotaria socialis</name>
    <dbReference type="NCBI Taxonomy" id="392032"/>
    <lineage>
        <taxon>Eukaryota</taxon>
        <taxon>Metazoa</taxon>
        <taxon>Spiralia</taxon>
        <taxon>Gnathifera</taxon>
        <taxon>Rotifera</taxon>
        <taxon>Eurotatoria</taxon>
        <taxon>Bdelloidea</taxon>
        <taxon>Philodinida</taxon>
        <taxon>Philodinidae</taxon>
        <taxon>Rotaria</taxon>
    </lineage>
</organism>
<dbReference type="InterPro" id="IPR000408">
    <property type="entry name" value="Reg_chr_condens"/>
</dbReference>
<feature type="repeat" description="RCC1" evidence="3">
    <location>
        <begin position="164"/>
        <end position="214"/>
    </location>
</feature>
<evidence type="ECO:0000256" key="1">
    <source>
        <dbReference type="ARBA" id="ARBA00022729"/>
    </source>
</evidence>
<evidence type="ECO:0000259" key="5">
    <source>
        <dbReference type="Pfam" id="PF25390"/>
    </source>
</evidence>
<dbReference type="PROSITE" id="PS00626">
    <property type="entry name" value="RCC1_2"/>
    <property type="match status" value="2"/>
</dbReference>
<dbReference type="InterPro" id="IPR028994">
    <property type="entry name" value="Integrin_alpha_N"/>
</dbReference>
<keyword evidence="1" id="KW-0732">Signal</keyword>
<evidence type="ECO:0000256" key="2">
    <source>
        <dbReference type="ARBA" id="ARBA00022737"/>
    </source>
</evidence>
<dbReference type="SUPFAM" id="SSF50985">
    <property type="entry name" value="RCC1/BLIP-II"/>
    <property type="match status" value="1"/>
</dbReference>
<dbReference type="Proteomes" id="UP000663862">
    <property type="component" value="Unassembled WGS sequence"/>
</dbReference>
<dbReference type="Pfam" id="PF13517">
    <property type="entry name" value="FG-GAP_3"/>
    <property type="match status" value="1"/>
</dbReference>
<dbReference type="Gene3D" id="2.130.10.30">
    <property type="entry name" value="Regulator of chromosome condensation 1/beta-lactamase-inhibitor protein II"/>
    <property type="match status" value="1"/>
</dbReference>
<dbReference type="InterPro" id="IPR013517">
    <property type="entry name" value="FG-GAP"/>
</dbReference>
<feature type="region of interest" description="Disordered" evidence="4">
    <location>
        <begin position="564"/>
        <end position="826"/>
    </location>
</feature>
<gene>
    <name evidence="6" type="ORF">TSG867_LOCUS25513</name>
</gene>
<feature type="domain" description="RCC1-like" evidence="5">
    <location>
        <begin position="31"/>
        <end position="364"/>
    </location>
</feature>
<feature type="repeat" description="RCC1" evidence="3">
    <location>
        <begin position="317"/>
        <end position="368"/>
    </location>
</feature>
<dbReference type="SUPFAM" id="SSF69318">
    <property type="entry name" value="Integrin alpha N-terminal domain"/>
    <property type="match status" value="1"/>
</dbReference>
<dbReference type="Gene3D" id="2.130.10.130">
    <property type="entry name" value="Integrin alpha, N-terminal"/>
    <property type="match status" value="1"/>
</dbReference>
<dbReference type="PANTHER" id="PTHR45622:SF70">
    <property type="entry name" value="SECRETION-REGULATING GUANINE NUCLEOTIDE EXCHANGE FACTOR"/>
    <property type="match status" value="1"/>
</dbReference>
<dbReference type="GO" id="GO:0005737">
    <property type="term" value="C:cytoplasm"/>
    <property type="evidence" value="ECO:0007669"/>
    <property type="project" value="TreeGrafter"/>
</dbReference>
<evidence type="ECO:0000313" key="6">
    <source>
        <dbReference type="EMBL" id="CAF4564309.1"/>
    </source>
</evidence>
<dbReference type="PROSITE" id="PS50012">
    <property type="entry name" value="RCC1_3"/>
    <property type="match status" value="6"/>
</dbReference>
<evidence type="ECO:0000256" key="4">
    <source>
        <dbReference type="SAM" id="MobiDB-lite"/>
    </source>
</evidence>
<dbReference type="AlphaFoldDB" id="A0A820ZL18"/>
<sequence length="1076" mass="117301">MANNENEKEAAQVYLLGKTYLANSQGQFYIKNDPIVDMAAGDRHTIIVTESGRAFAFGDNSSGQLGLGHTNNVEKVSCIKSLKFGDTGEKVILVACGRESSLVATNRGSLYAFGSNIRSQLGMKSSDSTSTHHTPVKIESFRGKMVWKQIAMGAEHACALTDDGIVYVWGANDDGQCGQSSKVETVPTPKELRLDSSINAISCGYYHTALVDENGRLLLFGNNDDRQLGRSMPDKFAGPMPVSIPGKVKAVACGNQHTVVLTANGEVLVSGHGDRGQLGLGPKLVSAETFETIEDSPRHITAIAAGEAHTAVRTARGDLYVCGDGKHGKLGSSIHTNEFQLCIVDRFKTYNVSKVVCGGCQTIVLAQKESTERQQASESDADIGNATLSITQREKSRARSMRNKNMFDRSSAAGDSIDTTLRQTKPPGITNHLRVEADEDKSDKELSESSKSYTFNQTHTLTNGKFRPAQSPGLNRTSLHSNDGDSKPLKTGVLDRTARLNQDVDDLKPLKTGALDRTVRLNQDADDLKPIKTGAFDRTVRLNQDTNDLKPLKTGALDRTVRLSQDVDDLKTPNNRFSSNDKSPVRNTRFEQTNPQPVRKKQDSEEEKSSSDEPTPSRSFAKKPERQSPPIKSDRRTSPVSRRRDDSDSDDNRLKRPSPIKAPMSETLNRKSRPQNRSNNDNNDEDDDDDDDDDDNDDEEEDDDDNQRLSSRHTRKQPPPTAARRSSLPQQSRSGAPMSSARDGNQTIGGKPVDGTRASFRGPATKTLAKPNTTTSNADTSKKQTSPAEQPGFFARLFGSKSSSNPPPPPQPAKAPTPGTNTNSRACSIIYGNGTFEIQRTYPTGSSPYFVTVGDFNNDTLRDIIVANQDSNDVSILLEYEDGSFRNKILYSTGSHPYDVALSDFNNDKQLDIVVASRRDNSMGVVLGYGSGLLQTKSGIQLALHRIPLLWTSSDVNGHFESINIGFVNHSALTTGIGHDQKRLCLMILTINKQMDIAVVNMGSCFGYGNLSLFSPVILSTGSRPTSITVGYFNNYSRLDIVVTDYVSGSVDIFLGYDNGSYTTPTRYSVGISSLS</sequence>
<feature type="compositionally biased region" description="Polar residues" evidence="4">
    <location>
        <begin position="472"/>
        <end position="481"/>
    </location>
</feature>
<feature type="repeat" description="RCC1" evidence="3">
    <location>
        <begin position="215"/>
        <end position="264"/>
    </location>
</feature>
<dbReference type="InterPro" id="IPR051709">
    <property type="entry name" value="Ub-ligase/GTPase-reg"/>
</dbReference>
<feature type="compositionally biased region" description="Polar residues" evidence="4">
    <location>
        <begin position="453"/>
        <end position="463"/>
    </location>
</feature>
<dbReference type="PANTHER" id="PTHR45622">
    <property type="entry name" value="UBIQUITIN-PROTEIN LIGASE E3A-RELATED"/>
    <property type="match status" value="1"/>
</dbReference>
<evidence type="ECO:0000256" key="3">
    <source>
        <dbReference type="PROSITE-ProRule" id="PRU00235"/>
    </source>
</evidence>
<accession>A0A820ZL18</accession>
<name>A0A820ZL18_9BILA</name>
<feature type="region of interest" description="Disordered" evidence="4">
    <location>
        <begin position="369"/>
        <end position="491"/>
    </location>
</feature>
<feature type="repeat" description="RCC1" evidence="3">
    <location>
        <begin position="265"/>
        <end position="316"/>
    </location>
</feature>
<keyword evidence="2" id="KW-0677">Repeat</keyword>
<feature type="compositionally biased region" description="Basic and acidic residues" evidence="4">
    <location>
        <begin position="433"/>
        <end position="448"/>
    </location>
</feature>
<feature type="compositionally biased region" description="Pro residues" evidence="4">
    <location>
        <begin position="805"/>
        <end position="815"/>
    </location>
</feature>
<feature type="repeat" description="RCC1" evidence="3">
    <location>
        <begin position="52"/>
        <end position="107"/>
    </location>
</feature>
<feature type="compositionally biased region" description="Basic and acidic residues" evidence="4">
    <location>
        <begin position="600"/>
        <end position="611"/>
    </location>
</feature>
<dbReference type="InterPro" id="IPR009091">
    <property type="entry name" value="RCC1/BLIP-II"/>
</dbReference>